<reference evidence="2" key="1">
    <citation type="submission" date="2020-11" db="EMBL/GenBank/DDBJ databases">
        <title>Chlorella ohadii genome sequencing and assembly.</title>
        <authorList>
            <person name="Murik O."/>
            <person name="Treves H."/>
            <person name="Kedem I."/>
            <person name="Shotland Y."/>
            <person name="Kaplan A."/>
        </authorList>
    </citation>
    <scope>NUCLEOTIDE SEQUENCE</scope>
    <source>
        <strain evidence="2">1</strain>
    </source>
</reference>
<evidence type="ECO:0000313" key="2">
    <source>
        <dbReference type="EMBL" id="KAI7837085.1"/>
    </source>
</evidence>
<accession>A0AAD5DFI0</accession>
<keyword evidence="1" id="KW-0175">Coiled coil</keyword>
<protein>
    <submittedName>
        <fullName evidence="2">Uncharacterized protein</fullName>
    </submittedName>
</protein>
<evidence type="ECO:0000256" key="1">
    <source>
        <dbReference type="SAM" id="Coils"/>
    </source>
</evidence>
<gene>
    <name evidence="2" type="ORF">COHA_009083</name>
</gene>
<dbReference type="EMBL" id="JADXDR010000165">
    <property type="protein sequence ID" value="KAI7837085.1"/>
    <property type="molecule type" value="Genomic_DNA"/>
</dbReference>
<dbReference type="AlphaFoldDB" id="A0AAD5DFI0"/>
<dbReference type="Proteomes" id="UP001205105">
    <property type="component" value="Unassembled WGS sequence"/>
</dbReference>
<sequence>MHSARAANAVPTAAHLRRQGAAMRVVQVHASPDEVQQLRDIFAGLMSGLIDQQTLRTIGMAATGNFLGSAANEVFKLWLQAQQVEQQDDQQLINELQGQLRALQGRCNTAEGKLGAAQEMVGRLKEQLRSHKQRIEEQTRRADEAEAALAALKAAQSPKTGD</sequence>
<comment type="caution">
    <text evidence="2">The sequence shown here is derived from an EMBL/GenBank/DDBJ whole genome shotgun (WGS) entry which is preliminary data.</text>
</comment>
<feature type="coiled-coil region" evidence="1">
    <location>
        <begin position="93"/>
        <end position="155"/>
    </location>
</feature>
<proteinExistence type="predicted"/>
<keyword evidence="3" id="KW-1185">Reference proteome</keyword>
<organism evidence="2 3">
    <name type="scientific">Chlorella ohadii</name>
    <dbReference type="NCBI Taxonomy" id="2649997"/>
    <lineage>
        <taxon>Eukaryota</taxon>
        <taxon>Viridiplantae</taxon>
        <taxon>Chlorophyta</taxon>
        <taxon>core chlorophytes</taxon>
        <taxon>Trebouxiophyceae</taxon>
        <taxon>Chlorellales</taxon>
        <taxon>Chlorellaceae</taxon>
        <taxon>Chlorella clade</taxon>
        <taxon>Chlorella</taxon>
    </lineage>
</organism>
<evidence type="ECO:0000313" key="3">
    <source>
        <dbReference type="Proteomes" id="UP001205105"/>
    </source>
</evidence>
<name>A0AAD5DFI0_9CHLO</name>
<dbReference type="Gene3D" id="1.20.5.340">
    <property type="match status" value="1"/>
</dbReference>